<dbReference type="AlphaFoldDB" id="A0A073CR56"/>
<accession>A0A073CR56</accession>
<evidence type="ECO:0000313" key="3">
    <source>
        <dbReference type="EMBL" id="KEI66515.1"/>
    </source>
</evidence>
<name>A0A073CR56_PLAA1</name>
<dbReference type="InterPro" id="IPR027417">
    <property type="entry name" value="P-loop_NTPase"/>
</dbReference>
<feature type="domain" description="Dynamin N-terminal" evidence="2">
    <location>
        <begin position="149"/>
        <end position="368"/>
    </location>
</feature>
<dbReference type="eggNOG" id="COG0699">
    <property type="taxonomic scope" value="Bacteria"/>
</dbReference>
<evidence type="ECO:0000256" key="1">
    <source>
        <dbReference type="SAM" id="Coils"/>
    </source>
</evidence>
<keyword evidence="1" id="KW-0175">Coiled coil</keyword>
<protein>
    <recommendedName>
        <fullName evidence="2">Dynamin N-terminal domain-containing protein</fullName>
    </recommendedName>
</protein>
<sequence>MHINQRHNLSFQFPGRTEEPKAKQKILVHRGYFIRTHDKIGRLHQRPGNQVKMNIRTANRSARIAEIIEKRQPLAQRIISVEANLKNLQNAIQILETDRKQQLNQWPNEAKIVDKLNKIDFSLILSKIEKELRELHKLRIRFARQTLNIGVVGRMKQGKSTLLQTLSGLSDHEIPARSGKACTAVRSTIYHQPENLTEALVTFHTEESFLQEVILPYFDHKKLANILPKTPPQSLDDFPRIQLSPDLLQGNDATTNTIYKRLYDDYYLNFNDYSPFIGKQPIRITKEKIREYVAQEEENGKLTDSKHLAVRKVEISCPFPNANEIGKIALVDLPGLGDFKLGDEKLMLTTLEEEVDVVLFIRKPDEDGWNWETNDTELYNTASQALNELSARSFVVLNNKVNENGSGNLQGCKDLKAGIDQQQVKIKVVECLIANCRNPEQANQVLDQVLDYLETQVIELDARYAKSNQECLIQLHEQLKIELEKAKTALGGTGLKFYNLIAQEFNKLFGSGKKGWWRDVTFGLETLRSDLWLYREEPDINLQEQVTEAIQNCNKNKGILSDENTIKKIEEQIKISGALITYADYQDQLRVLLSHHFISLDDGLKKLIEGTKNKVAEVLIEKGRLGALTGARGSEFIRELEKLIDLADGDQNRCPHLRQGLRIFIDFELSYRGLVQHRIRKHLDELTNVLPSKNSTGQLVDKPDEILPIVASTTAEEILTALEIKYDKAVHRIQPALEELLWEPNQAAYAMVEEFVDNIIRQEDVQEEWKNFLMEVRSQVWPEELGQLENNHELRDHWLQLVKNVETTNQPQLFQFLNV</sequence>
<dbReference type="SUPFAM" id="SSF52540">
    <property type="entry name" value="P-loop containing nucleoside triphosphate hydrolases"/>
    <property type="match status" value="1"/>
</dbReference>
<dbReference type="STRING" id="388467.A19Y_1471"/>
<keyword evidence="4" id="KW-1185">Reference proteome</keyword>
<dbReference type="HOGENOM" id="CLU_017620_0_0_3"/>
<gene>
    <name evidence="3" type="ORF">A19Y_1471</name>
</gene>
<reference evidence="3 4" key="1">
    <citation type="journal article" date="2014" name="Appl. Environ. Microbiol.">
        <title>Elucidation of insertion elements encoded on plasmids and in vitro construction of shuttle vectors from the toxic cyanobacterium Planktothrix.</title>
        <authorList>
            <person name="Christiansen G."/>
            <person name="Goesmann A."/>
            <person name="Kurmayer R."/>
        </authorList>
    </citation>
    <scope>NUCLEOTIDE SEQUENCE [LARGE SCALE GENOMIC DNA]</scope>
    <source>
        <strain evidence="3 4">NIVA-CYA 126/8</strain>
    </source>
</reference>
<dbReference type="Proteomes" id="UP000027395">
    <property type="component" value="Chromosome"/>
</dbReference>
<dbReference type="InterPro" id="IPR045063">
    <property type="entry name" value="Dynamin_N"/>
</dbReference>
<proteinExistence type="predicted"/>
<dbReference type="Gene3D" id="3.40.50.300">
    <property type="entry name" value="P-loop containing nucleotide triphosphate hydrolases"/>
    <property type="match status" value="2"/>
</dbReference>
<dbReference type="Pfam" id="PF00350">
    <property type="entry name" value="Dynamin_N"/>
    <property type="match status" value="1"/>
</dbReference>
<dbReference type="EMBL" id="CM002803">
    <property type="protein sequence ID" value="KEI66515.1"/>
    <property type="molecule type" value="Genomic_DNA"/>
</dbReference>
<evidence type="ECO:0000313" key="4">
    <source>
        <dbReference type="Proteomes" id="UP000027395"/>
    </source>
</evidence>
<dbReference type="PATRIC" id="fig|388467.6.peg.1408"/>
<evidence type="ECO:0000259" key="2">
    <source>
        <dbReference type="Pfam" id="PF00350"/>
    </source>
</evidence>
<organism evidence="3 4">
    <name type="scientific">Planktothrix agardhii (strain NIVA-CYA 126/8)</name>
    <dbReference type="NCBI Taxonomy" id="388467"/>
    <lineage>
        <taxon>Bacteria</taxon>
        <taxon>Bacillati</taxon>
        <taxon>Cyanobacteriota</taxon>
        <taxon>Cyanophyceae</taxon>
        <taxon>Oscillatoriophycideae</taxon>
        <taxon>Oscillatoriales</taxon>
        <taxon>Microcoleaceae</taxon>
        <taxon>Planktothrix</taxon>
    </lineage>
</organism>
<feature type="coiled-coil region" evidence="1">
    <location>
        <begin position="78"/>
        <end position="105"/>
    </location>
</feature>